<accession>B7X3U4</accession>
<gene>
    <name evidence="1" type="ORF">CtesDRAFT_PD3560</name>
</gene>
<proteinExistence type="predicted"/>
<dbReference type="eggNOG" id="COG2974">
    <property type="taxonomic scope" value="Bacteria"/>
</dbReference>
<comment type="caution">
    <text evidence="1">The sequence shown here is derived from an EMBL/GenBank/DDBJ whole genome shotgun (WGS) entry which is preliminary data.</text>
</comment>
<dbReference type="Proteomes" id="UP000003039">
    <property type="component" value="Unassembled WGS sequence"/>
</dbReference>
<reference evidence="1 2" key="1">
    <citation type="journal article" date="2004" name="Appl. Environ. Microbiol.">
        <title>Mineralization of individual congeners of linear alkylbenzenesulfonate by defined pairs of heterotrophic bacteria.</title>
        <authorList>
            <person name="Schleheck D."/>
            <person name="Knepper T.P."/>
            <person name="Fischer K."/>
            <person name="Cook A.M."/>
        </authorList>
    </citation>
    <scope>NUCLEOTIDE SEQUENCE [LARGE SCALE GENOMIC DNA]</scope>
    <source>
        <strain evidence="2">DSM 14576 / KF-1</strain>
    </source>
</reference>
<organism evidence="1 2">
    <name type="scientific">Comamonas testosteroni (strain DSM 14576 / KF-1)</name>
    <name type="common">Pseudomonas testosteroni</name>
    <dbReference type="NCBI Taxonomy" id="399795"/>
    <lineage>
        <taxon>Bacteria</taxon>
        <taxon>Pseudomonadati</taxon>
        <taxon>Pseudomonadota</taxon>
        <taxon>Betaproteobacteria</taxon>
        <taxon>Burkholderiales</taxon>
        <taxon>Comamonadaceae</taxon>
        <taxon>Comamonas</taxon>
    </lineage>
</organism>
<evidence type="ECO:0000313" key="2">
    <source>
        <dbReference type="Proteomes" id="UP000003039"/>
    </source>
</evidence>
<name>B7X3U4_COMTK</name>
<evidence type="ECO:0000313" key="1">
    <source>
        <dbReference type="EMBL" id="EED68613.1"/>
    </source>
</evidence>
<dbReference type="EMBL" id="AAUJ02000001">
    <property type="protein sequence ID" value="EED68613.1"/>
    <property type="molecule type" value="Genomic_DNA"/>
</dbReference>
<dbReference type="AlphaFoldDB" id="B7X3U4"/>
<sequence>MDGSSQDDGGFDTDVSIATGELSSLIPDMIDALGEKLAPLDQPLRDLMESVKSEAGLGRPKR</sequence>
<protein>
    <submittedName>
        <fullName evidence="1">Uncharacterized protein</fullName>
    </submittedName>
</protein>